<dbReference type="EMBL" id="JACDTQ010001694">
    <property type="protein sequence ID" value="KAF5921394.1"/>
    <property type="molecule type" value="Genomic_DNA"/>
</dbReference>
<reference evidence="1 2" key="1">
    <citation type="journal article" date="2020" name="Mol. Biol. Evol.">
        <title>Interspecific Gene Flow and the Evolution of Specialization in Black and White Rhinoceros.</title>
        <authorList>
            <person name="Moodley Y."/>
            <person name="Westbury M.V."/>
            <person name="Russo I.M."/>
            <person name="Gopalakrishnan S."/>
            <person name="Rakotoarivelo A."/>
            <person name="Olsen R.A."/>
            <person name="Prost S."/>
            <person name="Tunstall T."/>
            <person name="Ryder O.A."/>
            <person name="Dalen L."/>
            <person name="Bruford M.W."/>
        </authorList>
    </citation>
    <scope>NUCLEOTIDE SEQUENCE [LARGE SCALE GENOMIC DNA]</scope>
    <source>
        <strain evidence="1">SBR-YM</strain>
        <tissue evidence="1">Skin</tissue>
    </source>
</reference>
<sequence length="210" mass="23066">MSSSHGRKEGPAWSIVAPQGEGTWPRGACPGLWAIVQKVSKGSSGPSIVQKSLLGRDVGADGESGPGRSLVPGVVHVLTALLILPSSEKALPGLGTQEAKMHRWIYKGIPPQVRGQCGLSCWLLRKWRWRMKEYMRRASPNPSCCTAAGPRRKWQHADVYTPIWSRIRAPRLPAQLPTNSTYASDSPIPFLNLLPITQPDASRYRLTLKN</sequence>
<comment type="caution">
    <text evidence="1">The sequence shown here is derived from an EMBL/GenBank/DDBJ whole genome shotgun (WGS) entry which is preliminary data.</text>
</comment>
<evidence type="ECO:0000313" key="2">
    <source>
        <dbReference type="Proteomes" id="UP000551758"/>
    </source>
</evidence>
<protein>
    <submittedName>
        <fullName evidence="1">Uncharacterized protein</fullName>
    </submittedName>
</protein>
<dbReference type="Proteomes" id="UP000551758">
    <property type="component" value="Unassembled WGS sequence"/>
</dbReference>
<proteinExistence type="predicted"/>
<gene>
    <name evidence="1" type="ORF">HPG69_019445</name>
</gene>
<dbReference type="AlphaFoldDB" id="A0A7J7F0T1"/>
<accession>A0A7J7F0T1</accession>
<evidence type="ECO:0000313" key="1">
    <source>
        <dbReference type="EMBL" id="KAF5921394.1"/>
    </source>
</evidence>
<name>A0A7J7F0T1_DICBM</name>
<keyword evidence="2" id="KW-1185">Reference proteome</keyword>
<organism evidence="1 2">
    <name type="scientific">Diceros bicornis minor</name>
    <name type="common">South-central black rhinoceros</name>
    <dbReference type="NCBI Taxonomy" id="77932"/>
    <lineage>
        <taxon>Eukaryota</taxon>
        <taxon>Metazoa</taxon>
        <taxon>Chordata</taxon>
        <taxon>Craniata</taxon>
        <taxon>Vertebrata</taxon>
        <taxon>Euteleostomi</taxon>
        <taxon>Mammalia</taxon>
        <taxon>Eutheria</taxon>
        <taxon>Laurasiatheria</taxon>
        <taxon>Perissodactyla</taxon>
        <taxon>Rhinocerotidae</taxon>
        <taxon>Diceros</taxon>
    </lineage>
</organism>